<evidence type="ECO:0000256" key="3">
    <source>
        <dbReference type="SAM" id="Phobius"/>
    </source>
</evidence>
<name>A0ABU4H2E7_9MICO</name>
<evidence type="ECO:0000256" key="2">
    <source>
        <dbReference type="SAM" id="MobiDB-lite"/>
    </source>
</evidence>
<dbReference type="RefSeq" id="WP_318353393.1">
    <property type="nucleotide sequence ID" value="NZ_JAWQEV010000002.1"/>
</dbReference>
<proteinExistence type="predicted"/>
<sequence>MSTSAPEPGTHVPLPELSPQRIDEIETALFADISAERTRQTSRGRRRRGLWIASGAAAAVVAVAAVIAPSVGSLVNGPVGGTADEAAVAPAGPAGSEAFTQEDSGAAGSDARDAALSPLTTESGVEGATADRDIITTASATVSVDDVDAATRAIGNSAVAHGGYIESLSIGSDGTVYPMAPGDGGVVYDSMPYPAPADGAWITVRVPADQLQSVVDELDDVGKVTATSVNRQDVTEQTVDLEARIDAAQASVDRLTDLMAQAQSVADLIAAETALSERQALLESYQQQLEMLDDQVAMSTLSVSVTPRVETVTADPAGFGDGLAAGWNGLVATLNGIVVALGFLIPWLAVAALVGLIVWGIVRLVRGRRRQRADAASRAARSAAASAAPEPRDGVDSLGR</sequence>
<dbReference type="Proteomes" id="UP001283109">
    <property type="component" value="Unassembled WGS sequence"/>
</dbReference>
<comment type="caution">
    <text evidence="5">The sequence shown here is derived from an EMBL/GenBank/DDBJ whole genome shotgun (WGS) entry which is preliminary data.</text>
</comment>
<feature type="region of interest" description="Disordered" evidence="2">
    <location>
        <begin position="380"/>
        <end position="400"/>
    </location>
</feature>
<keyword evidence="3" id="KW-0472">Membrane</keyword>
<feature type="compositionally biased region" description="Basic and acidic residues" evidence="2">
    <location>
        <begin position="390"/>
        <end position="400"/>
    </location>
</feature>
<dbReference type="InterPro" id="IPR025645">
    <property type="entry name" value="DUF4349"/>
</dbReference>
<organism evidence="5 6">
    <name type="scientific">Microbacterium arthrosphaerae</name>
    <dbReference type="NCBI Taxonomy" id="792652"/>
    <lineage>
        <taxon>Bacteria</taxon>
        <taxon>Bacillati</taxon>
        <taxon>Actinomycetota</taxon>
        <taxon>Actinomycetes</taxon>
        <taxon>Micrococcales</taxon>
        <taxon>Microbacteriaceae</taxon>
        <taxon>Microbacterium</taxon>
    </lineage>
</organism>
<feature type="coiled-coil region" evidence="1">
    <location>
        <begin position="231"/>
        <end position="295"/>
    </location>
</feature>
<dbReference type="EMBL" id="JAWQEV010000002">
    <property type="protein sequence ID" value="MDW4572887.1"/>
    <property type="molecule type" value="Genomic_DNA"/>
</dbReference>
<accession>A0ABU4H2E7</accession>
<gene>
    <name evidence="5" type="ORF">R8Z58_08885</name>
</gene>
<feature type="compositionally biased region" description="Low complexity" evidence="2">
    <location>
        <begin position="86"/>
        <end position="109"/>
    </location>
</feature>
<evidence type="ECO:0000313" key="5">
    <source>
        <dbReference type="EMBL" id="MDW4572887.1"/>
    </source>
</evidence>
<keyword evidence="3" id="KW-1133">Transmembrane helix</keyword>
<feature type="region of interest" description="Disordered" evidence="2">
    <location>
        <begin position="86"/>
        <end position="111"/>
    </location>
</feature>
<reference evidence="5 6" key="1">
    <citation type="submission" date="2023-11" db="EMBL/GenBank/DDBJ databases">
        <title>Draft genome sequence of Microbacterium arthrosphaerae JCM 30492.</title>
        <authorList>
            <person name="Zhang G."/>
            <person name="Ding Y."/>
        </authorList>
    </citation>
    <scope>NUCLEOTIDE SEQUENCE [LARGE SCALE GENOMIC DNA]</scope>
    <source>
        <strain evidence="5 6">JCM 30492</strain>
    </source>
</reference>
<evidence type="ECO:0000259" key="4">
    <source>
        <dbReference type="Pfam" id="PF14257"/>
    </source>
</evidence>
<feature type="domain" description="DUF4349" evidence="4">
    <location>
        <begin position="132"/>
        <end position="359"/>
    </location>
</feature>
<feature type="transmembrane region" description="Helical" evidence="3">
    <location>
        <begin position="337"/>
        <end position="362"/>
    </location>
</feature>
<dbReference type="Pfam" id="PF14257">
    <property type="entry name" value="DUF4349"/>
    <property type="match status" value="1"/>
</dbReference>
<keyword evidence="6" id="KW-1185">Reference proteome</keyword>
<evidence type="ECO:0000313" key="6">
    <source>
        <dbReference type="Proteomes" id="UP001283109"/>
    </source>
</evidence>
<keyword evidence="3" id="KW-0812">Transmembrane</keyword>
<keyword evidence="1" id="KW-0175">Coiled coil</keyword>
<feature type="transmembrane region" description="Helical" evidence="3">
    <location>
        <begin position="49"/>
        <end position="68"/>
    </location>
</feature>
<evidence type="ECO:0000256" key="1">
    <source>
        <dbReference type="SAM" id="Coils"/>
    </source>
</evidence>
<protein>
    <submittedName>
        <fullName evidence="5">DUF4349 domain-containing protein</fullName>
    </submittedName>
</protein>